<gene>
    <name evidence="1" type="ORF">Bhyg_11332</name>
</gene>
<feature type="non-terminal residue" evidence="1">
    <location>
        <position position="1"/>
    </location>
</feature>
<protein>
    <recommendedName>
        <fullName evidence="3">PKD/REJ-like domain-containing protein</fullName>
    </recommendedName>
</protein>
<evidence type="ECO:0000313" key="2">
    <source>
        <dbReference type="Proteomes" id="UP001151699"/>
    </source>
</evidence>
<reference evidence="1" key="1">
    <citation type="submission" date="2022-07" db="EMBL/GenBank/DDBJ databases">
        <authorList>
            <person name="Trinca V."/>
            <person name="Uliana J.V.C."/>
            <person name="Torres T.T."/>
            <person name="Ward R.J."/>
            <person name="Monesi N."/>
        </authorList>
    </citation>
    <scope>NUCLEOTIDE SEQUENCE</scope>
    <source>
        <strain evidence="1">HSMRA1968</strain>
        <tissue evidence="1">Whole embryos</tissue>
    </source>
</reference>
<dbReference type="EMBL" id="WJQU01000003">
    <property type="protein sequence ID" value="KAJ6638595.1"/>
    <property type="molecule type" value="Genomic_DNA"/>
</dbReference>
<keyword evidence="2" id="KW-1185">Reference proteome</keyword>
<dbReference type="AlphaFoldDB" id="A0A9Q0RY91"/>
<evidence type="ECO:0000313" key="1">
    <source>
        <dbReference type="EMBL" id="KAJ6638595.1"/>
    </source>
</evidence>
<dbReference type="Proteomes" id="UP001151699">
    <property type="component" value="Chromosome X"/>
</dbReference>
<proteinExistence type="predicted"/>
<sequence length="617" mass="69416">MQTEGGQKLSYRVRMFFEMLGGYRGQQLSLSLWRAIRTMEKKINVKDKNRISDKNQINVNNTELVQGVFYTFTIIGIDENGKESDAQNFTVAYSDGKIQRTNADGSVIPDDITFLMLGSEDAYANMEYKVEADVKFCTPRYDYYFKWEILDLPKRYNNIIQIPGNTLRVPYGVFEGGRTYTITSKLIQSNDSKVLLSDVIKVSVKKRGFSANLIPENILIGISRPLVVRLLFIDLDNSGLKPNINWSCKEISDGQDCDNLEELSEYQRSVEIYNKGTYNVNATVQFGTSVTTVSKVLVDPDVIAIPFFKNPPLQAIPAEEYFQMVTTLDGLIPNCFAYWTVLNESGYECFETTLFPGGLGNLSVTDIDGNFLSELVDFGNTTVSRDISLIVPRKGAFPDWDGLKGNAKYKFRLITTCPAPIFEGESQSDGTRKNVTSYADITVTPTSGVGMKTIFKFSTGVALDDSFDHPLKYNFQIEFDGIRISIGEFYENMVTTSLLPFSENNITTLYEVCDSREACSTVKGPMIATTKPLEKGINLVDVIKNIKTSMSRMEYDRAFDLALMTGYTLKSDESFNDFKENFTKIVRSEINRLLENPTMPYVPSSETILPNSSTNNK</sequence>
<name>A0A9Q0RY91_9DIPT</name>
<accession>A0A9Q0RY91</accession>
<organism evidence="1 2">
    <name type="scientific">Pseudolycoriella hygida</name>
    <dbReference type="NCBI Taxonomy" id="35572"/>
    <lineage>
        <taxon>Eukaryota</taxon>
        <taxon>Metazoa</taxon>
        <taxon>Ecdysozoa</taxon>
        <taxon>Arthropoda</taxon>
        <taxon>Hexapoda</taxon>
        <taxon>Insecta</taxon>
        <taxon>Pterygota</taxon>
        <taxon>Neoptera</taxon>
        <taxon>Endopterygota</taxon>
        <taxon>Diptera</taxon>
        <taxon>Nematocera</taxon>
        <taxon>Sciaroidea</taxon>
        <taxon>Sciaridae</taxon>
        <taxon>Pseudolycoriella</taxon>
    </lineage>
</organism>
<comment type="caution">
    <text evidence="1">The sequence shown here is derived from an EMBL/GenBank/DDBJ whole genome shotgun (WGS) entry which is preliminary data.</text>
</comment>
<evidence type="ECO:0008006" key="3">
    <source>
        <dbReference type="Google" id="ProtNLM"/>
    </source>
</evidence>
<dbReference type="OrthoDB" id="6730643at2759"/>